<dbReference type="Proteomes" id="UP000541426">
    <property type="component" value="Unassembled WGS sequence"/>
</dbReference>
<comment type="caution">
    <text evidence="1">The sequence shown here is derived from an EMBL/GenBank/DDBJ whole genome shotgun (WGS) entry which is preliminary data.</text>
</comment>
<dbReference type="EMBL" id="JACIEJ010000013">
    <property type="protein sequence ID" value="MBB3987824.1"/>
    <property type="molecule type" value="Genomic_DNA"/>
</dbReference>
<evidence type="ECO:0000313" key="2">
    <source>
        <dbReference type="Proteomes" id="UP000541426"/>
    </source>
</evidence>
<accession>A0A7W6DYU6</accession>
<sequence>MQCVKLLGQPLIASDFGRHGAKLQFRLAVVNSYTALGIPVTEALE</sequence>
<name>A0A7W6DYU6_9RHOB</name>
<gene>
    <name evidence="1" type="ORF">GGQ68_004178</name>
</gene>
<protein>
    <submittedName>
        <fullName evidence="1">Uncharacterized protein</fullName>
    </submittedName>
</protein>
<dbReference type="AlphaFoldDB" id="A0A7W6DYU6"/>
<reference evidence="1 2" key="1">
    <citation type="submission" date="2020-08" db="EMBL/GenBank/DDBJ databases">
        <title>Genomic Encyclopedia of Type Strains, Phase IV (KMG-IV): sequencing the most valuable type-strain genomes for metagenomic binning, comparative biology and taxonomic classification.</title>
        <authorList>
            <person name="Goeker M."/>
        </authorList>
    </citation>
    <scope>NUCLEOTIDE SEQUENCE [LARGE SCALE GENOMIC DNA]</scope>
    <source>
        <strain evidence="1 2">DSM 102235</strain>
    </source>
</reference>
<keyword evidence="2" id="KW-1185">Reference proteome</keyword>
<evidence type="ECO:0000313" key="1">
    <source>
        <dbReference type="EMBL" id="MBB3987824.1"/>
    </source>
</evidence>
<proteinExistence type="predicted"/>
<organism evidence="1 2">
    <name type="scientific">Sagittula marina</name>
    <dbReference type="NCBI Taxonomy" id="943940"/>
    <lineage>
        <taxon>Bacteria</taxon>
        <taxon>Pseudomonadati</taxon>
        <taxon>Pseudomonadota</taxon>
        <taxon>Alphaproteobacteria</taxon>
        <taxon>Rhodobacterales</taxon>
        <taxon>Roseobacteraceae</taxon>
        <taxon>Sagittula</taxon>
    </lineage>
</organism>